<protein>
    <submittedName>
        <fullName evidence="2">Uncharacterized protein</fullName>
    </submittedName>
</protein>
<evidence type="ECO:0000256" key="1">
    <source>
        <dbReference type="SAM" id="MobiDB-lite"/>
    </source>
</evidence>
<comment type="caution">
    <text evidence="2">The sequence shown here is derived from an EMBL/GenBank/DDBJ whole genome shotgun (WGS) entry which is preliminary data.</text>
</comment>
<organism evidence="2 3">
    <name type="scientific">Pleurodeles waltl</name>
    <name type="common">Iberian ribbed newt</name>
    <dbReference type="NCBI Taxonomy" id="8319"/>
    <lineage>
        <taxon>Eukaryota</taxon>
        <taxon>Metazoa</taxon>
        <taxon>Chordata</taxon>
        <taxon>Craniata</taxon>
        <taxon>Vertebrata</taxon>
        <taxon>Euteleostomi</taxon>
        <taxon>Amphibia</taxon>
        <taxon>Batrachia</taxon>
        <taxon>Caudata</taxon>
        <taxon>Salamandroidea</taxon>
        <taxon>Salamandridae</taxon>
        <taxon>Pleurodelinae</taxon>
        <taxon>Pleurodeles</taxon>
    </lineage>
</organism>
<sequence length="124" mass="13510">MGAPPGRPTNQNQDTPLVLRVVKRATKQDGRLERVPRAVTILGGGAKDSRTTHRVRSPPLPQQRRRRFMPGDPAGARRKAGNSRLAPGRQGLARGAESRLRETGDGAPAATRRQLSNPRGLREL</sequence>
<dbReference type="EMBL" id="JANPWB010000009">
    <property type="protein sequence ID" value="KAJ1156665.1"/>
    <property type="molecule type" value="Genomic_DNA"/>
</dbReference>
<proteinExistence type="predicted"/>
<dbReference type="AlphaFoldDB" id="A0AAV7S0B3"/>
<dbReference type="Proteomes" id="UP001066276">
    <property type="component" value="Chromosome 5"/>
</dbReference>
<feature type="region of interest" description="Disordered" evidence="1">
    <location>
        <begin position="40"/>
        <end position="124"/>
    </location>
</feature>
<evidence type="ECO:0000313" key="3">
    <source>
        <dbReference type="Proteomes" id="UP001066276"/>
    </source>
</evidence>
<keyword evidence="3" id="KW-1185">Reference proteome</keyword>
<name>A0AAV7S0B3_PLEWA</name>
<gene>
    <name evidence="2" type="ORF">NDU88_009383</name>
</gene>
<reference evidence="2" key="1">
    <citation type="journal article" date="2022" name="bioRxiv">
        <title>Sequencing and chromosome-scale assembly of the giantPleurodeles waltlgenome.</title>
        <authorList>
            <person name="Brown T."/>
            <person name="Elewa A."/>
            <person name="Iarovenko S."/>
            <person name="Subramanian E."/>
            <person name="Araus A.J."/>
            <person name="Petzold A."/>
            <person name="Susuki M."/>
            <person name="Suzuki K.-i.T."/>
            <person name="Hayashi T."/>
            <person name="Toyoda A."/>
            <person name="Oliveira C."/>
            <person name="Osipova E."/>
            <person name="Leigh N.D."/>
            <person name="Simon A."/>
            <person name="Yun M.H."/>
        </authorList>
    </citation>
    <scope>NUCLEOTIDE SEQUENCE</scope>
    <source>
        <strain evidence="2">20211129_DDA</strain>
        <tissue evidence="2">Liver</tissue>
    </source>
</reference>
<accession>A0AAV7S0B3</accession>
<evidence type="ECO:0000313" key="2">
    <source>
        <dbReference type="EMBL" id="KAJ1156665.1"/>
    </source>
</evidence>